<dbReference type="Proteomes" id="UP000005239">
    <property type="component" value="Unassembled WGS sequence"/>
</dbReference>
<dbReference type="SUPFAM" id="SSF56219">
    <property type="entry name" value="DNase I-like"/>
    <property type="match status" value="1"/>
</dbReference>
<dbReference type="EnsemblMetazoa" id="PPA38470.1">
    <property type="protein sequence ID" value="PPA38470.1"/>
    <property type="gene ID" value="WBGene00276839"/>
</dbReference>
<accession>A0A8R1URC0</accession>
<keyword evidence="4" id="KW-1185">Reference proteome</keyword>
<dbReference type="Pfam" id="PF03372">
    <property type="entry name" value="Exo_endo_phos"/>
    <property type="match status" value="1"/>
</dbReference>
<dbReference type="Gene3D" id="3.60.10.10">
    <property type="entry name" value="Endonuclease/exonuclease/phosphatase"/>
    <property type="match status" value="1"/>
</dbReference>
<name>A0A8R1URC0_PRIPA</name>
<sequence>MANPCATGGPPEPPARRSSYLATIIPTLRPSLPVSDVGAKEAGTSNHGTIYKDLQGHLQGPPNPPKPQRNDQGIRICSLNCRTLASDASIAVLEHSIEGIRYDVSDFSSIPDLSPLSSPTPSSPLALPPFAFTSAARTFPASPSTPPLRQRHSRRDRRRRLSRRTPKSHFYCVVAGDFNTRVSPRRDGDFRSGPFHSDPHDDHEDLLGDLLSATRTFHGNSFFEKKLSTRWTWEAPGGGIRLEIDHALANRRWMLQDVSVVAGFPFPYSRRQLPRTTIDPIRYEDAIKSYAWTTDADPSKDYALFCTGLKECARDAEVPPVPPPPRLSERARFWIQERGRCHRDPTSTPFQKIMASRCCRAFLKEDIKEHRIRVLTKAAEEKRSIEKAK</sequence>
<feature type="compositionally biased region" description="Basic residues" evidence="1">
    <location>
        <begin position="149"/>
        <end position="163"/>
    </location>
</feature>
<dbReference type="InterPro" id="IPR005135">
    <property type="entry name" value="Endo/exonuclease/phosphatase"/>
</dbReference>
<evidence type="ECO:0000313" key="4">
    <source>
        <dbReference type="Proteomes" id="UP000005239"/>
    </source>
</evidence>
<feature type="region of interest" description="Disordered" evidence="1">
    <location>
        <begin position="136"/>
        <end position="163"/>
    </location>
</feature>
<feature type="region of interest" description="Disordered" evidence="1">
    <location>
        <begin position="31"/>
        <end position="72"/>
    </location>
</feature>
<proteinExistence type="predicted"/>
<evidence type="ECO:0000259" key="2">
    <source>
        <dbReference type="Pfam" id="PF03372"/>
    </source>
</evidence>
<evidence type="ECO:0000313" key="3">
    <source>
        <dbReference type="EnsemblMetazoa" id="PPA38470.1"/>
    </source>
</evidence>
<protein>
    <submittedName>
        <fullName evidence="3">Endo/exonuclease/phosphatase domain-containing protein</fullName>
    </submittedName>
</protein>
<organism evidence="3 4">
    <name type="scientific">Pristionchus pacificus</name>
    <name type="common">Parasitic nematode worm</name>
    <dbReference type="NCBI Taxonomy" id="54126"/>
    <lineage>
        <taxon>Eukaryota</taxon>
        <taxon>Metazoa</taxon>
        <taxon>Ecdysozoa</taxon>
        <taxon>Nematoda</taxon>
        <taxon>Chromadorea</taxon>
        <taxon>Rhabditida</taxon>
        <taxon>Rhabditina</taxon>
        <taxon>Diplogasteromorpha</taxon>
        <taxon>Diplogasteroidea</taxon>
        <taxon>Neodiplogasteridae</taxon>
        <taxon>Pristionchus</taxon>
    </lineage>
</organism>
<gene>
    <name evidence="3" type="primary">WBGene00276839</name>
</gene>
<reference evidence="4" key="1">
    <citation type="journal article" date="2008" name="Nat. Genet.">
        <title>The Pristionchus pacificus genome provides a unique perspective on nematode lifestyle and parasitism.</title>
        <authorList>
            <person name="Dieterich C."/>
            <person name="Clifton S.W."/>
            <person name="Schuster L.N."/>
            <person name="Chinwalla A."/>
            <person name="Delehaunty K."/>
            <person name="Dinkelacker I."/>
            <person name="Fulton L."/>
            <person name="Fulton R."/>
            <person name="Godfrey J."/>
            <person name="Minx P."/>
            <person name="Mitreva M."/>
            <person name="Roeseler W."/>
            <person name="Tian H."/>
            <person name="Witte H."/>
            <person name="Yang S.P."/>
            <person name="Wilson R.K."/>
            <person name="Sommer R.J."/>
        </authorList>
    </citation>
    <scope>NUCLEOTIDE SEQUENCE [LARGE SCALE GENOMIC DNA]</scope>
    <source>
        <strain evidence="4">PS312</strain>
    </source>
</reference>
<feature type="domain" description="Endonuclease/exonuclease/phosphatase" evidence="2">
    <location>
        <begin position="127"/>
        <end position="264"/>
    </location>
</feature>
<dbReference type="AlphaFoldDB" id="A0A8R1URC0"/>
<dbReference type="GO" id="GO:0003824">
    <property type="term" value="F:catalytic activity"/>
    <property type="evidence" value="ECO:0007669"/>
    <property type="project" value="InterPro"/>
</dbReference>
<dbReference type="InterPro" id="IPR036691">
    <property type="entry name" value="Endo/exonu/phosph_ase_sf"/>
</dbReference>
<evidence type="ECO:0000256" key="1">
    <source>
        <dbReference type="SAM" id="MobiDB-lite"/>
    </source>
</evidence>
<reference evidence="3" key="2">
    <citation type="submission" date="2022-06" db="UniProtKB">
        <authorList>
            <consortium name="EnsemblMetazoa"/>
        </authorList>
    </citation>
    <scope>IDENTIFICATION</scope>
    <source>
        <strain evidence="3">PS312</strain>
    </source>
</reference>